<accession>A0A2P2PQW2</accession>
<keyword evidence="1" id="KW-0677">Repeat</keyword>
<sequence>MLEKQIKPNSATFTSVLSMCSHLGQVDKGWQVFRMMTRDYGLNPNPEHFGCMVDLFGRSGKLDVARMLIEGMSDPPASVFASLLGSCRHHLNFELGEEMAMKLSDLKPGDPSPLVILSNIYAGAGRWDDVERIREMINARELRKLPGYSSIALT</sequence>
<dbReference type="AlphaFoldDB" id="A0A2P2PQW2"/>
<dbReference type="Gene3D" id="1.25.40.10">
    <property type="entry name" value="Tetratricopeptide repeat domain"/>
    <property type="match status" value="1"/>
</dbReference>
<organism evidence="3">
    <name type="scientific">Rhizophora mucronata</name>
    <name type="common">Asiatic mangrove</name>
    <dbReference type="NCBI Taxonomy" id="61149"/>
    <lineage>
        <taxon>Eukaryota</taxon>
        <taxon>Viridiplantae</taxon>
        <taxon>Streptophyta</taxon>
        <taxon>Embryophyta</taxon>
        <taxon>Tracheophyta</taxon>
        <taxon>Spermatophyta</taxon>
        <taxon>Magnoliopsida</taxon>
        <taxon>eudicotyledons</taxon>
        <taxon>Gunneridae</taxon>
        <taxon>Pentapetalae</taxon>
        <taxon>rosids</taxon>
        <taxon>fabids</taxon>
        <taxon>Malpighiales</taxon>
        <taxon>Rhizophoraceae</taxon>
        <taxon>Rhizophora</taxon>
    </lineage>
</organism>
<dbReference type="PROSITE" id="PS51375">
    <property type="entry name" value="PPR"/>
    <property type="match status" value="1"/>
</dbReference>
<dbReference type="GO" id="GO:0009451">
    <property type="term" value="P:RNA modification"/>
    <property type="evidence" value="ECO:0007669"/>
    <property type="project" value="InterPro"/>
</dbReference>
<dbReference type="InterPro" id="IPR011990">
    <property type="entry name" value="TPR-like_helical_dom_sf"/>
</dbReference>
<reference evidence="3" key="1">
    <citation type="submission" date="2018-02" db="EMBL/GenBank/DDBJ databases">
        <title>Rhizophora mucronata_Transcriptome.</title>
        <authorList>
            <person name="Meera S.P."/>
            <person name="Sreeshan A."/>
            <person name="Augustine A."/>
        </authorList>
    </citation>
    <scope>NUCLEOTIDE SEQUENCE</scope>
    <source>
        <tissue evidence="3">Leaf</tissue>
    </source>
</reference>
<proteinExistence type="predicted"/>
<dbReference type="GO" id="GO:0099402">
    <property type="term" value="P:plant organ development"/>
    <property type="evidence" value="ECO:0007669"/>
    <property type="project" value="UniProtKB-ARBA"/>
</dbReference>
<evidence type="ECO:0000313" key="3">
    <source>
        <dbReference type="EMBL" id="MBX57140.1"/>
    </source>
</evidence>
<evidence type="ECO:0000256" key="2">
    <source>
        <dbReference type="PROSITE-ProRule" id="PRU00708"/>
    </source>
</evidence>
<dbReference type="InterPro" id="IPR046848">
    <property type="entry name" value="E_motif"/>
</dbReference>
<dbReference type="FunFam" id="1.25.40.10:FF:000158">
    <property type="entry name" value="pentatricopeptide repeat-containing protein At2g33680"/>
    <property type="match status" value="1"/>
</dbReference>
<dbReference type="PANTHER" id="PTHR47926:SF424">
    <property type="entry name" value="PENTACOTRIPEPTIDE-REPEAT REGION OF PRORP DOMAIN-CONTAINING PROTEIN"/>
    <property type="match status" value="1"/>
</dbReference>
<dbReference type="EMBL" id="GGEC01076656">
    <property type="protein sequence ID" value="MBX57140.1"/>
    <property type="molecule type" value="Transcribed_RNA"/>
</dbReference>
<dbReference type="InterPro" id="IPR002885">
    <property type="entry name" value="PPR_rpt"/>
</dbReference>
<feature type="repeat" description="PPR" evidence="2">
    <location>
        <begin position="9"/>
        <end position="44"/>
    </location>
</feature>
<dbReference type="Pfam" id="PF01535">
    <property type="entry name" value="PPR"/>
    <property type="match status" value="2"/>
</dbReference>
<dbReference type="Pfam" id="PF20431">
    <property type="entry name" value="E_motif"/>
    <property type="match status" value="1"/>
</dbReference>
<evidence type="ECO:0000256" key="1">
    <source>
        <dbReference type="ARBA" id="ARBA00022737"/>
    </source>
</evidence>
<dbReference type="InterPro" id="IPR046960">
    <property type="entry name" value="PPR_At4g14850-like_plant"/>
</dbReference>
<dbReference type="PANTHER" id="PTHR47926">
    <property type="entry name" value="PENTATRICOPEPTIDE REPEAT-CONTAINING PROTEIN"/>
    <property type="match status" value="1"/>
</dbReference>
<name>A0A2P2PQW2_RHIMU</name>
<dbReference type="NCBIfam" id="TIGR00756">
    <property type="entry name" value="PPR"/>
    <property type="match status" value="1"/>
</dbReference>
<dbReference type="GO" id="GO:0003723">
    <property type="term" value="F:RNA binding"/>
    <property type="evidence" value="ECO:0007669"/>
    <property type="project" value="InterPro"/>
</dbReference>
<protein>
    <submittedName>
        <fullName evidence="3">Pentatricopeptide repeat-containing protein At2g02750</fullName>
    </submittedName>
</protein>